<keyword evidence="4 8" id="KW-0808">Transferase</keyword>
<dbReference type="InterPro" id="IPR000537">
    <property type="entry name" value="UbiA_prenyltransferase"/>
</dbReference>
<reference evidence="10 12" key="1">
    <citation type="submission" date="2023-10" db="EMBL/GenBank/DDBJ databases">
        <title>Culture-based analysis of two novel bacteria associated with mangrove crab gills.</title>
        <authorList>
            <person name="Yang X."/>
            <person name="Garuglieri E."/>
            <person name="Van Goethem M.W."/>
            <person name="Fusi M."/>
            <person name="Marasco R."/>
            <person name="Daffonchio D.G."/>
        </authorList>
    </citation>
    <scope>NUCLEOTIDE SEQUENCE [LARGE SCALE GENOMIC DNA]</scope>
    <source>
        <strain evidence="11">UG2-1</strain>
        <strain evidence="10">UG2-2</strain>
        <strain evidence="12">UG2_2</strain>
    </source>
</reference>
<dbReference type="PIRSF" id="PIRSF005355">
    <property type="entry name" value="UBIAD1"/>
    <property type="match status" value="1"/>
</dbReference>
<dbReference type="InterPro" id="IPR044878">
    <property type="entry name" value="UbiA_sf"/>
</dbReference>
<evidence type="ECO:0000256" key="5">
    <source>
        <dbReference type="ARBA" id="ARBA00022692"/>
    </source>
</evidence>
<comment type="subcellular location">
    <subcellularLocation>
        <location evidence="8">Cell membrane</location>
        <topology evidence="8">Multi-pass membrane protein</topology>
    </subcellularLocation>
    <subcellularLocation>
        <location evidence="1">Membrane</location>
        <topology evidence="1">Multi-pass membrane protein</topology>
    </subcellularLocation>
</comment>
<comment type="catalytic activity">
    <reaction evidence="8">
        <text>an all-trans-polyprenyl diphosphate + 1,4-dihydroxy-2-naphthoate + H(+) = a 2-demethylmenaquinol + CO2 + diphosphate</text>
        <dbReference type="Rhea" id="RHEA:26478"/>
        <dbReference type="Rhea" id="RHEA-COMP:9563"/>
        <dbReference type="Rhea" id="RHEA-COMP:9564"/>
        <dbReference type="ChEBI" id="CHEBI:11173"/>
        <dbReference type="ChEBI" id="CHEBI:15378"/>
        <dbReference type="ChEBI" id="CHEBI:16526"/>
        <dbReference type="ChEBI" id="CHEBI:33019"/>
        <dbReference type="ChEBI" id="CHEBI:55437"/>
        <dbReference type="ChEBI" id="CHEBI:58914"/>
        <dbReference type="EC" id="2.5.1.74"/>
    </reaction>
</comment>
<dbReference type="InterPro" id="IPR026046">
    <property type="entry name" value="UBIAD1"/>
</dbReference>
<evidence type="ECO:0000256" key="8">
    <source>
        <dbReference type="HAMAP-Rule" id="MF_01937"/>
    </source>
</evidence>
<feature type="transmembrane region" description="Helical" evidence="8">
    <location>
        <begin position="150"/>
        <end position="171"/>
    </location>
</feature>
<dbReference type="GO" id="GO:0046428">
    <property type="term" value="F:1,4-dihydroxy-2-naphthoate polyprenyltransferase activity"/>
    <property type="evidence" value="ECO:0007669"/>
    <property type="project" value="UniProtKB-UniRule"/>
</dbReference>
<evidence type="ECO:0000313" key="10">
    <source>
        <dbReference type="EMBL" id="WXA03140.1"/>
    </source>
</evidence>
<keyword evidence="7 8" id="KW-0472">Membrane</keyword>
<feature type="transmembrane region" description="Helical" evidence="8">
    <location>
        <begin position="177"/>
        <end position="197"/>
    </location>
</feature>
<keyword evidence="5 8" id="KW-0812">Transmembrane</keyword>
<dbReference type="CDD" id="cd13962">
    <property type="entry name" value="PT_UbiA_UBIAD1"/>
    <property type="match status" value="1"/>
</dbReference>
<dbReference type="GO" id="GO:0042371">
    <property type="term" value="P:vitamin K biosynthetic process"/>
    <property type="evidence" value="ECO:0007669"/>
    <property type="project" value="TreeGrafter"/>
</dbReference>
<comment type="similarity">
    <text evidence="8">Belongs to the MenA family. Type 1 subfamily.</text>
</comment>
<dbReference type="HAMAP" id="MF_01937">
    <property type="entry name" value="MenA_1"/>
    <property type="match status" value="1"/>
</dbReference>
<dbReference type="RefSeq" id="WP_338733864.1">
    <property type="nucleotide sequence ID" value="NZ_CP136924.1"/>
</dbReference>
<evidence type="ECO:0000256" key="9">
    <source>
        <dbReference type="NCBIfam" id="TIGR00751"/>
    </source>
</evidence>
<proteinExistence type="inferred from homology"/>
<dbReference type="EMBL" id="CP136925">
    <property type="protein sequence ID" value="WXA14436.1"/>
    <property type="molecule type" value="Genomic_DNA"/>
</dbReference>
<dbReference type="NCBIfam" id="TIGR00751">
    <property type="entry name" value="menA"/>
    <property type="match status" value="1"/>
</dbReference>
<feature type="transmembrane region" description="Helical" evidence="8">
    <location>
        <begin position="96"/>
        <end position="113"/>
    </location>
</feature>
<dbReference type="EC" id="2.5.1.74" evidence="8 9"/>
<evidence type="ECO:0000256" key="6">
    <source>
        <dbReference type="ARBA" id="ARBA00022989"/>
    </source>
</evidence>
<name>A0AAU6NZT5_9FLAO</name>
<keyword evidence="12" id="KW-1185">Reference proteome</keyword>
<keyword evidence="3 8" id="KW-1003">Cell membrane</keyword>
<gene>
    <name evidence="8 10" type="primary">menA</name>
    <name evidence="11" type="ORF">R3L15_06025</name>
    <name evidence="10" type="ORF">R3L16_01375</name>
</gene>
<dbReference type="PANTHER" id="PTHR13929:SF0">
    <property type="entry name" value="UBIA PRENYLTRANSFERASE DOMAIN-CONTAINING PROTEIN 1"/>
    <property type="match status" value="1"/>
</dbReference>
<comment type="pathway">
    <text evidence="8">Quinol/quinone metabolism; menaquinone biosynthesis; menaquinol from 1,4-dihydroxy-2-naphthoate: step 1/2.</text>
</comment>
<dbReference type="Gene3D" id="1.10.357.140">
    <property type="entry name" value="UbiA prenyltransferase"/>
    <property type="match status" value="1"/>
</dbReference>
<evidence type="ECO:0000313" key="11">
    <source>
        <dbReference type="EMBL" id="WXA14436.1"/>
    </source>
</evidence>
<feature type="transmembrane region" description="Helical" evidence="8">
    <location>
        <begin position="38"/>
        <end position="58"/>
    </location>
</feature>
<dbReference type="Proteomes" id="UP001368318">
    <property type="component" value="Chromosome"/>
</dbReference>
<feature type="transmembrane region" description="Helical" evidence="8">
    <location>
        <begin position="225"/>
        <end position="245"/>
    </location>
</feature>
<protein>
    <recommendedName>
        <fullName evidence="8 9">1,4-dihydroxy-2-naphthoate octaprenyltransferase</fullName>
        <shortName evidence="8">DHNA-octaprenyltransferase</shortName>
        <ecNumber evidence="8 9">2.5.1.74</ecNumber>
    </recommendedName>
</protein>
<organism evidence="10 12">
    <name type="scientific">Mangrovimonas cancribranchiae</name>
    <dbReference type="NCBI Taxonomy" id="3080055"/>
    <lineage>
        <taxon>Bacteria</taxon>
        <taxon>Pseudomonadati</taxon>
        <taxon>Bacteroidota</taxon>
        <taxon>Flavobacteriia</taxon>
        <taxon>Flavobacteriales</taxon>
        <taxon>Flavobacteriaceae</taxon>
        <taxon>Mangrovimonas</taxon>
    </lineage>
</organism>
<keyword evidence="2 8" id="KW-0474">Menaquinone biosynthesis</keyword>
<evidence type="ECO:0000313" key="12">
    <source>
        <dbReference type="Proteomes" id="UP001368318"/>
    </source>
</evidence>
<dbReference type="GO" id="GO:0009234">
    <property type="term" value="P:menaquinone biosynthetic process"/>
    <property type="evidence" value="ECO:0007669"/>
    <property type="project" value="UniProtKB-UniRule"/>
</dbReference>
<evidence type="ECO:0000256" key="7">
    <source>
        <dbReference type="ARBA" id="ARBA00023136"/>
    </source>
</evidence>
<evidence type="ECO:0000256" key="4">
    <source>
        <dbReference type="ARBA" id="ARBA00022679"/>
    </source>
</evidence>
<dbReference type="EMBL" id="CP136924">
    <property type="protein sequence ID" value="WXA03140.1"/>
    <property type="molecule type" value="Genomic_DNA"/>
</dbReference>
<evidence type="ECO:0000256" key="3">
    <source>
        <dbReference type="ARBA" id="ARBA00022475"/>
    </source>
</evidence>
<dbReference type="InterPro" id="IPR004657">
    <property type="entry name" value="MenA"/>
</dbReference>
<evidence type="ECO:0000256" key="1">
    <source>
        <dbReference type="ARBA" id="ARBA00004141"/>
    </source>
</evidence>
<dbReference type="PANTHER" id="PTHR13929">
    <property type="entry name" value="1,4-DIHYDROXY-2-NAPHTHOATE OCTAPRENYLTRANSFERASE"/>
    <property type="match status" value="1"/>
</dbReference>
<dbReference type="Pfam" id="PF01040">
    <property type="entry name" value="UbiA"/>
    <property type="match status" value="1"/>
</dbReference>
<sequence length="300" mass="33062">MNNFKKWLSAFRLRTLPLSVSGIIIAGSLAGYNGLFKLSTFVLALLTTISLQILSNIANDYGDGTKGTDNDDRIGPKRAIQSGDISPSQMFSAIKINILITILLAFLLVFTSFGSKNVLLAFIFIGLGVLSIYAALKYTVGNNPYGYKGLGDIFVFIFFGLVSVIGCYILFAKKIDHITILPACTIGLLSVGVLNLNNLRDIESDKKANKNTIAVKLGFINAKRYHYTLIGLAILLSFMYGVLYYVSIWNIMFFITYIPLIAHMLRVKRTTNPVNLDPELKKLALTTFLLSTLLAIGHLL</sequence>
<evidence type="ECO:0000256" key="2">
    <source>
        <dbReference type="ARBA" id="ARBA00022428"/>
    </source>
</evidence>
<dbReference type="GO" id="GO:0005886">
    <property type="term" value="C:plasma membrane"/>
    <property type="evidence" value="ECO:0007669"/>
    <property type="project" value="UniProtKB-SubCell"/>
</dbReference>
<dbReference type="KEGG" id="mcaa:R3L15_06025"/>
<keyword evidence="6 8" id="KW-1133">Transmembrane helix</keyword>
<dbReference type="AlphaFoldDB" id="A0AAU6NZT5"/>
<accession>A0AAU6NZT5</accession>
<comment type="function">
    <text evidence="8">Conversion of 1,4-dihydroxy-2-naphthoate (DHNA) to demethylmenaquinone (DMK).</text>
</comment>
<feature type="transmembrane region" description="Helical" evidence="8">
    <location>
        <begin position="12"/>
        <end position="32"/>
    </location>
</feature>
<feature type="transmembrane region" description="Helical" evidence="8">
    <location>
        <begin position="119"/>
        <end position="138"/>
    </location>
</feature>